<accession>A0A916Y8R5</accession>
<reference evidence="2" key="1">
    <citation type="journal article" date="2014" name="Int. J. Syst. Evol. Microbiol.">
        <title>Complete genome sequence of Corynebacterium casei LMG S-19264T (=DSM 44701T), isolated from a smear-ripened cheese.</title>
        <authorList>
            <consortium name="US DOE Joint Genome Institute (JGI-PGF)"/>
            <person name="Walter F."/>
            <person name="Albersmeier A."/>
            <person name="Kalinowski J."/>
            <person name="Ruckert C."/>
        </authorList>
    </citation>
    <scope>NUCLEOTIDE SEQUENCE</scope>
    <source>
        <strain evidence="2">CGMCC 1.15493</strain>
    </source>
</reference>
<gene>
    <name evidence="2" type="ORF">GCM10011335_42570</name>
</gene>
<sequence>MSFSAVHQAGRAAEAGHRDGNGLKASRPRAIGPGAVRSGIPILRVVDGTKAREFGCNFLGALLTMERCHEPGLPFDVPARPVREPFRFDVA</sequence>
<feature type="region of interest" description="Disordered" evidence="1">
    <location>
        <begin position="1"/>
        <end position="30"/>
    </location>
</feature>
<dbReference type="Proteomes" id="UP000613160">
    <property type="component" value="Unassembled WGS sequence"/>
</dbReference>
<name>A0A916Y8R5_9HYPH</name>
<organism evidence="2 3">
    <name type="scientific">Aureimonas glaciei</name>
    <dbReference type="NCBI Taxonomy" id="1776957"/>
    <lineage>
        <taxon>Bacteria</taxon>
        <taxon>Pseudomonadati</taxon>
        <taxon>Pseudomonadota</taxon>
        <taxon>Alphaproteobacteria</taxon>
        <taxon>Hyphomicrobiales</taxon>
        <taxon>Aurantimonadaceae</taxon>
        <taxon>Aureimonas</taxon>
    </lineage>
</organism>
<evidence type="ECO:0000256" key="1">
    <source>
        <dbReference type="SAM" id="MobiDB-lite"/>
    </source>
</evidence>
<evidence type="ECO:0000313" key="2">
    <source>
        <dbReference type="EMBL" id="GGD35017.1"/>
    </source>
</evidence>
<dbReference type="EMBL" id="BMJJ01000012">
    <property type="protein sequence ID" value="GGD35017.1"/>
    <property type="molecule type" value="Genomic_DNA"/>
</dbReference>
<dbReference type="AlphaFoldDB" id="A0A916Y8R5"/>
<evidence type="ECO:0000313" key="3">
    <source>
        <dbReference type="Proteomes" id="UP000613160"/>
    </source>
</evidence>
<keyword evidence="3" id="KW-1185">Reference proteome</keyword>
<reference evidence="2" key="2">
    <citation type="submission" date="2020-09" db="EMBL/GenBank/DDBJ databases">
        <authorList>
            <person name="Sun Q."/>
            <person name="Zhou Y."/>
        </authorList>
    </citation>
    <scope>NUCLEOTIDE SEQUENCE</scope>
    <source>
        <strain evidence="2">CGMCC 1.15493</strain>
    </source>
</reference>
<protein>
    <submittedName>
        <fullName evidence="2">Uncharacterized protein</fullName>
    </submittedName>
</protein>
<comment type="caution">
    <text evidence="2">The sequence shown here is derived from an EMBL/GenBank/DDBJ whole genome shotgun (WGS) entry which is preliminary data.</text>
</comment>
<proteinExistence type="predicted"/>